<sequence>MTKNSQRLPSMPAGLKALAEQLGLSQSTVSRALREHPGIPDKTRRRVMAAAEKVGYQPNARARGLAIGRTEAIGLVFPIERLQLEETNFVDVLAGISDVVTRRNHSLLMSPFTGDEGTVLRKLASSKAVDGVIITRPLVQDPRIALLTDLGLPFVVHGRSEVAIPYSFVDIDNEAIFERLTGLLLDYGHRRIVALNSFLQFRYAAARAEGFYKAWAARGLDPAPAQMLETPMTERAGYDCATRALAGPDAPTAFVCGSIFLARGVYRAVAERGLKVGRDVSVACHDDGLRGIRASEFNPPLTATYSPVREHGEHLAALLIDLTEAKAGAPHRILPADLILRESVGLAPSAAAHTGLNE</sequence>
<dbReference type="Gene3D" id="1.10.260.40">
    <property type="entry name" value="lambda repressor-like DNA-binding domains"/>
    <property type="match status" value="1"/>
</dbReference>
<dbReference type="InterPro" id="IPR000843">
    <property type="entry name" value="HTH_LacI"/>
</dbReference>
<feature type="domain" description="HTH lacI-type" evidence="4">
    <location>
        <begin position="13"/>
        <end position="67"/>
    </location>
</feature>
<dbReference type="SMART" id="SM00354">
    <property type="entry name" value="HTH_LACI"/>
    <property type="match status" value="1"/>
</dbReference>
<dbReference type="AlphaFoldDB" id="A0A370L831"/>
<accession>A0A370L831</accession>
<evidence type="ECO:0000256" key="2">
    <source>
        <dbReference type="ARBA" id="ARBA00023125"/>
    </source>
</evidence>
<dbReference type="InterPro" id="IPR010982">
    <property type="entry name" value="Lambda_DNA-bd_dom_sf"/>
</dbReference>
<evidence type="ECO:0000259" key="4">
    <source>
        <dbReference type="PROSITE" id="PS50932"/>
    </source>
</evidence>
<evidence type="ECO:0000313" key="5">
    <source>
        <dbReference type="EMBL" id="RDJ26321.1"/>
    </source>
</evidence>
<dbReference type="PANTHER" id="PTHR30146">
    <property type="entry name" value="LACI-RELATED TRANSCRIPTIONAL REPRESSOR"/>
    <property type="match status" value="1"/>
</dbReference>
<organism evidence="5 6">
    <name type="scientific">Bosea caraganae</name>
    <dbReference type="NCBI Taxonomy" id="2763117"/>
    <lineage>
        <taxon>Bacteria</taxon>
        <taxon>Pseudomonadati</taxon>
        <taxon>Pseudomonadota</taxon>
        <taxon>Alphaproteobacteria</taxon>
        <taxon>Hyphomicrobiales</taxon>
        <taxon>Boseaceae</taxon>
        <taxon>Bosea</taxon>
    </lineage>
</organism>
<dbReference type="PANTHER" id="PTHR30146:SF155">
    <property type="entry name" value="ALANINE RACEMASE"/>
    <property type="match status" value="1"/>
</dbReference>
<dbReference type="Gene3D" id="3.40.50.2300">
    <property type="match status" value="2"/>
</dbReference>
<dbReference type="CDD" id="cd20010">
    <property type="entry name" value="PBP1_AglR-like"/>
    <property type="match status" value="1"/>
</dbReference>
<evidence type="ECO:0000256" key="3">
    <source>
        <dbReference type="ARBA" id="ARBA00023163"/>
    </source>
</evidence>
<dbReference type="GO" id="GO:0003700">
    <property type="term" value="F:DNA-binding transcription factor activity"/>
    <property type="evidence" value="ECO:0007669"/>
    <property type="project" value="TreeGrafter"/>
</dbReference>
<dbReference type="InterPro" id="IPR028082">
    <property type="entry name" value="Peripla_BP_I"/>
</dbReference>
<dbReference type="InterPro" id="IPR046335">
    <property type="entry name" value="LacI/GalR-like_sensor"/>
</dbReference>
<dbReference type="PROSITE" id="PS50932">
    <property type="entry name" value="HTH_LACI_2"/>
    <property type="match status" value="1"/>
</dbReference>
<protein>
    <submittedName>
        <fullName evidence="5">LacI family transcriptional regulator</fullName>
    </submittedName>
</protein>
<dbReference type="GO" id="GO:0000976">
    <property type="term" value="F:transcription cis-regulatory region binding"/>
    <property type="evidence" value="ECO:0007669"/>
    <property type="project" value="TreeGrafter"/>
</dbReference>
<reference evidence="6" key="1">
    <citation type="submission" date="2018-07" db="EMBL/GenBank/DDBJ databases">
        <authorList>
            <person name="Safronova V.I."/>
            <person name="Chirak E.R."/>
            <person name="Sazanova A.L."/>
        </authorList>
    </citation>
    <scope>NUCLEOTIDE SEQUENCE [LARGE SCALE GENOMIC DNA]</scope>
    <source>
        <strain evidence="6">RCAM04685</strain>
    </source>
</reference>
<proteinExistence type="predicted"/>
<gene>
    <name evidence="5" type="ORF">DWE98_10895</name>
</gene>
<name>A0A370L831_9HYPH</name>
<dbReference type="RefSeq" id="WP_114829263.1">
    <property type="nucleotide sequence ID" value="NZ_QQTO01000022.1"/>
</dbReference>
<keyword evidence="6" id="KW-1185">Reference proteome</keyword>
<comment type="caution">
    <text evidence="5">The sequence shown here is derived from an EMBL/GenBank/DDBJ whole genome shotgun (WGS) entry which is preliminary data.</text>
</comment>
<dbReference type="Proteomes" id="UP000255207">
    <property type="component" value="Unassembled WGS sequence"/>
</dbReference>
<keyword evidence="2" id="KW-0238">DNA-binding</keyword>
<keyword evidence="1" id="KW-0805">Transcription regulation</keyword>
<keyword evidence="3" id="KW-0804">Transcription</keyword>
<evidence type="ECO:0000313" key="6">
    <source>
        <dbReference type="Proteomes" id="UP000255207"/>
    </source>
</evidence>
<dbReference type="CDD" id="cd01392">
    <property type="entry name" value="HTH_LacI"/>
    <property type="match status" value="1"/>
</dbReference>
<dbReference type="SUPFAM" id="SSF53822">
    <property type="entry name" value="Periplasmic binding protein-like I"/>
    <property type="match status" value="1"/>
</dbReference>
<dbReference type="EMBL" id="QQTP01000004">
    <property type="protein sequence ID" value="RDJ26321.1"/>
    <property type="molecule type" value="Genomic_DNA"/>
</dbReference>
<dbReference type="Pfam" id="PF13377">
    <property type="entry name" value="Peripla_BP_3"/>
    <property type="match status" value="1"/>
</dbReference>
<dbReference type="OrthoDB" id="234496at2"/>
<dbReference type="SUPFAM" id="SSF47413">
    <property type="entry name" value="lambda repressor-like DNA-binding domains"/>
    <property type="match status" value="1"/>
</dbReference>
<evidence type="ECO:0000256" key="1">
    <source>
        <dbReference type="ARBA" id="ARBA00023015"/>
    </source>
</evidence>
<dbReference type="Pfam" id="PF00356">
    <property type="entry name" value="LacI"/>
    <property type="match status" value="1"/>
</dbReference>